<feature type="signal peptide" evidence="2">
    <location>
        <begin position="1"/>
        <end position="30"/>
    </location>
</feature>
<keyword evidence="3" id="KW-0378">Hydrolase</keyword>
<proteinExistence type="predicted"/>
<evidence type="ECO:0000256" key="2">
    <source>
        <dbReference type="SAM" id="SignalP"/>
    </source>
</evidence>
<accession>A0A1D1YN94</accession>
<keyword evidence="2" id="KW-0732">Signal</keyword>
<protein>
    <submittedName>
        <fullName evidence="3">Ubiquitin carboxyl-terminal hydrolase BAP1</fullName>
    </submittedName>
</protein>
<name>A0A1D1YN94_9ARAE</name>
<evidence type="ECO:0000313" key="3">
    <source>
        <dbReference type="EMBL" id="JAT56105.1"/>
    </source>
</evidence>
<feature type="non-terminal residue" evidence="3">
    <location>
        <position position="1"/>
    </location>
</feature>
<organism evidence="3">
    <name type="scientific">Anthurium amnicola</name>
    <dbReference type="NCBI Taxonomy" id="1678845"/>
    <lineage>
        <taxon>Eukaryota</taxon>
        <taxon>Viridiplantae</taxon>
        <taxon>Streptophyta</taxon>
        <taxon>Embryophyta</taxon>
        <taxon>Tracheophyta</taxon>
        <taxon>Spermatophyta</taxon>
        <taxon>Magnoliopsida</taxon>
        <taxon>Liliopsida</taxon>
        <taxon>Araceae</taxon>
        <taxon>Pothoideae</taxon>
        <taxon>Potheae</taxon>
        <taxon>Anthurium</taxon>
    </lineage>
</organism>
<keyword evidence="1" id="KW-1133">Transmembrane helix</keyword>
<dbReference type="EMBL" id="GDJX01011831">
    <property type="protein sequence ID" value="JAT56105.1"/>
    <property type="molecule type" value="Transcribed_RNA"/>
</dbReference>
<dbReference type="PANTHER" id="PTHR35718:SF1">
    <property type="entry name" value="EXPRESSED PROTEIN"/>
    <property type="match status" value="1"/>
</dbReference>
<dbReference type="GO" id="GO:0016787">
    <property type="term" value="F:hydrolase activity"/>
    <property type="evidence" value="ECO:0007669"/>
    <property type="project" value="UniProtKB-KW"/>
</dbReference>
<evidence type="ECO:0000256" key="1">
    <source>
        <dbReference type="SAM" id="Phobius"/>
    </source>
</evidence>
<keyword evidence="1" id="KW-0812">Transmembrane</keyword>
<dbReference type="PANTHER" id="PTHR35718">
    <property type="entry name" value="EXPRESSED PROTEIN"/>
    <property type="match status" value="1"/>
</dbReference>
<keyword evidence="1" id="KW-0472">Membrane</keyword>
<feature type="transmembrane region" description="Helical" evidence="1">
    <location>
        <begin position="123"/>
        <end position="145"/>
    </location>
</feature>
<sequence>KTFIMGHHPARPPVPPSLCFIYLTLCVAHAQETLPGDQFSGRSPHGLSYQTPMVLSPAAFEFFHPDIPTHATGNVAASPGSAPPPTPALASAAAGEARANTVHQKVWPAVRGGGSSRATAEGMGAVILGVVLAVFLAMGVNFYILSKQRAMSDDEANAIKREAAVAEAMV</sequence>
<feature type="chain" id="PRO_5008900348" evidence="2">
    <location>
        <begin position="31"/>
        <end position="170"/>
    </location>
</feature>
<dbReference type="AlphaFoldDB" id="A0A1D1YN94"/>
<reference evidence="3" key="1">
    <citation type="submission" date="2015-07" db="EMBL/GenBank/DDBJ databases">
        <title>Transcriptome Assembly of Anthurium amnicola.</title>
        <authorList>
            <person name="Suzuki J."/>
        </authorList>
    </citation>
    <scope>NUCLEOTIDE SEQUENCE</scope>
</reference>
<gene>
    <name evidence="3" type="primary">BAP1_1</name>
    <name evidence="3" type="ORF">g.60453</name>
</gene>